<proteinExistence type="predicted"/>
<name>A0A6A4H7M0_9AGAR</name>
<sequence length="91" mass="10770">AQKVPYLKKDQKMKRKLWAEFVKDVDWSTVIWLDECCVYLDNTHSRIYVTCCKNEEYDENYLVLTFKQSSICVMVWACILKGKKGPLVVLE</sequence>
<feature type="non-terminal residue" evidence="1">
    <location>
        <position position="91"/>
    </location>
</feature>
<protein>
    <recommendedName>
        <fullName evidence="3">DDE-1 domain-containing protein</fullName>
    </recommendedName>
</protein>
<dbReference type="GO" id="GO:0003676">
    <property type="term" value="F:nucleic acid binding"/>
    <property type="evidence" value="ECO:0007669"/>
    <property type="project" value="InterPro"/>
</dbReference>
<dbReference type="Proteomes" id="UP000799118">
    <property type="component" value="Unassembled WGS sequence"/>
</dbReference>
<evidence type="ECO:0000313" key="2">
    <source>
        <dbReference type="Proteomes" id="UP000799118"/>
    </source>
</evidence>
<dbReference type="EMBL" id="ML769555">
    <property type="protein sequence ID" value="KAE9394192.1"/>
    <property type="molecule type" value="Genomic_DNA"/>
</dbReference>
<dbReference type="InterPro" id="IPR036397">
    <property type="entry name" value="RNaseH_sf"/>
</dbReference>
<keyword evidence="2" id="KW-1185">Reference proteome</keyword>
<feature type="non-terminal residue" evidence="1">
    <location>
        <position position="1"/>
    </location>
</feature>
<dbReference type="AlphaFoldDB" id="A0A6A4H7M0"/>
<organism evidence="1 2">
    <name type="scientific">Gymnopus androsaceus JB14</name>
    <dbReference type="NCBI Taxonomy" id="1447944"/>
    <lineage>
        <taxon>Eukaryota</taxon>
        <taxon>Fungi</taxon>
        <taxon>Dikarya</taxon>
        <taxon>Basidiomycota</taxon>
        <taxon>Agaricomycotina</taxon>
        <taxon>Agaricomycetes</taxon>
        <taxon>Agaricomycetidae</taxon>
        <taxon>Agaricales</taxon>
        <taxon>Marasmiineae</taxon>
        <taxon>Omphalotaceae</taxon>
        <taxon>Gymnopus</taxon>
    </lineage>
</organism>
<evidence type="ECO:0000313" key="1">
    <source>
        <dbReference type="EMBL" id="KAE9394192.1"/>
    </source>
</evidence>
<evidence type="ECO:0008006" key="3">
    <source>
        <dbReference type="Google" id="ProtNLM"/>
    </source>
</evidence>
<reference evidence="1" key="1">
    <citation type="journal article" date="2019" name="Environ. Microbiol.">
        <title>Fungal ecological strategies reflected in gene transcription - a case study of two litter decomposers.</title>
        <authorList>
            <person name="Barbi F."/>
            <person name="Kohler A."/>
            <person name="Barry K."/>
            <person name="Baskaran P."/>
            <person name="Daum C."/>
            <person name="Fauchery L."/>
            <person name="Ihrmark K."/>
            <person name="Kuo A."/>
            <person name="LaButti K."/>
            <person name="Lipzen A."/>
            <person name="Morin E."/>
            <person name="Grigoriev I.V."/>
            <person name="Henrissat B."/>
            <person name="Lindahl B."/>
            <person name="Martin F."/>
        </authorList>
    </citation>
    <scope>NUCLEOTIDE SEQUENCE</scope>
    <source>
        <strain evidence="1">JB14</strain>
    </source>
</reference>
<gene>
    <name evidence="1" type="ORF">BT96DRAFT_799844</name>
</gene>
<dbReference type="OrthoDB" id="2431447at2759"/>
<accession>A0A6A4H7M0</accession>
<dbReference type="Gene3D" id="3.30.420.10">
    <property type="entry name" value="Ribonuclease H-like superfamily/Ribonuclease H"/>
    <property type="match status" value="1"/>
</dbReference>